<keyword evidence="3" id="KW-1185">Reference proteome</keyword>
<dbReference type="GO" id="GO:0003995">
    <property type="term" value="F:acyl-CoA dehydrogenase activity"/>
    <property type="evidence" value="ECO:0007669"/>
    <property type="project" value="TreeGrafter"/>
</dbReference>
<evidence type="ECO:0000313" key="2">
    <source>
        <dbReference type="EMBL" id="QIO09066.1"/>
    </source>
</evidence>
<dbReference type="InterPro" id="IPR009100">
    <property type="entry name" value="AcylCoA_DH/oxidase_NM_dom_sf"/>
</dbReference>
<organism evidence="2 3">
    <name type="scientific">Acinetobacter lanii</name>
    <dbReference type="NCBI Taxonomy" id="2715163"/>
    <lineage>
        <taxon>Bacteria</taxon>
        <taxon>Pseudomonadati</taxon>
        <taxon>Pseudomonadota</taxon>
        <taxon>Gammaproteobacteria</taxon>
        <taxon>Moraxellales</taxon>
        <taxon>Moraxellaceae</taxon>
        <taxon>Acinetobacter</taxon>
    </lineage>
</organism>
<dbReference type="InterPro" id="IPR046373">
    <property type="entry name" value="Acyl-CoA_Oxase/DH_mid-dom_sf"/>
</dbReference>
<dbReference type="Gene3D" id="1.20.140.10">
    <property type="entry name" value="Butyryl-CoA Dehydrogenase, subunit A, domain 3"/>
    <property type="match status" value="1"/>
</dbReference>
<dbReference type="GO" id="GO:0033539">
    <property type="term" value="P:fatty acid beta-oxidation using acyl-CoA dehydrogenase"/>
    <property type="evidence" value="ECO:0007669"/>
    <property type="project" value="TreeGrafter"/>
</dbReference>
<dbReference type="SUPFAM" id="SSF56645">
    <property type="entry name" value="Acyl-CoA dehydrogenase NM domain-like"/>
    <property type="match status" value="1"/>
</dbReference>
<keyword evidence="1" id="KW-0560">Oxidoreductase</keyword>
<dbReference type="InterPro" id="IPR036250">
    <property type="entry name" value="AcylCo_DH-like_C"/>
</dbReference>
<accession>A0A6G8S4B9</accession>
<dbReference type="KEGG" id="alj:G8D99_08585"/>
<dbReference type="GO" id="GO:0005737">
    <property type="term" value="C:cytoplasm"/>
    <property type="evidence" value="ECO:0007669"/>
    <property type="project" value="TreeGrafter"/>
</dbReference>
<proteinExistence type="predicted"/>
<evidence type="ECO:0000256" key="1">
    <source>
        <dbReference type="ARBA" id="ARBA00023002"/>
    </source>
</evidence>
<evidence type="ECO:0000313" key="3">
    <source>
        <dbReference type="Proteomes" id="UP000501939"/>
    </source>
</evidence>
<sequence>MDQIKSILNEFEYSHLDLPTRLKMAIAQLVELTPSIPHPAEGQTLKRWQILAQVASCNLNLVKWFESHLDALSILHELGIENESQGLWAIWAAEGSPKPLSYQDGYVSGLKTWCSGIGVVQQAVLTYKNQQQQSQLISIELDQAGIHTDISNWHALGMQHTQTGIIDFNQVKATLIGKPNQYLTRAGFWHGAAGVAACWYGSASRLAQILIGACETRQHDYHLMYLGEVITALETAKQHFYRVAELIDQQPELSHELPIRILRAHVEHAATVVLDRVGKALGARPYCEDAVFAQHAADLPVFMRQSHAAFDLKQIAVLGLSEQYSCQL</sequence>
<name>A0A6G8S4B9_9GAMM</name>
<dbReference type="InterPro" id="IPR050741">
    <property type="entry name" value="Acyl-CoA_dehydrogenase"/>
</dbReference>
<gene>
    <name evidence="2" type="ORF">G8D99_08585</name>
</gene>
<dbReference type="AlphaFoldDB" id="A0A6G8S4B9"/>
<dbReference type="SUPFAM" id="SSF47203">
    <property type="entry name" value="Acyl-CoA dehydrogenase C-terminal domain-like"/>
    <property type="match status" value="1"/>
</dbReference>
<dbReference type="Gene3D" id="2.40.110.10">
    <property type="entry name" value="Butyryl-CoA Dehydrogenase, subunit A, domain 2"/>
    <property type="match status" value="1"/>
</dbReference>
<dbReference type="PANTHER" id="PTHR48083:SF37">
    <property type="entry name" value="DEHYDROGENASE, PUTATIVE-RELATED"/>
    <property type="match status" value="1"/>
</dbReference>
<dbReference type="Proteomes" id="UP000501939">
    <property type="component" value="Chromosome"/>
</dbReference>
<reference evidence="2 3" key="1">
    <citation type="submission" date="2020-03" db="EMBL/GenBank/DDBJ databases">
        <authorList>
            <person name="Zhu W."/>
        </authorList>
    </citation>
    <scope>NUCLEOTIDE SEQUENCE [LARGE SCALE GENOMIC DNA]</scope>
    <source>
        <strain evidence="2 3">185</strain>
    </source>
</reference>
<dbReference type="EMBL" id="CP049916">
    <property type="protein sequence ID" value="QIO09066.1"/>
    <property type="molecule type" value="Genomic_DNA"/>
</dbReference>
<protein>
    <submittedName>
        <fullName evidence="2">Acyl-CoA dehydrogenase</fullName>
    </submittedName>
</protein>
<dbReference type="PANTHER" id="PTHR48083">
    <property type="entry name" value="MEDIUM-CHAIN SPECIFIC ACYL-COA DEHYDROGENASE, MITOCHONDRIAL-RELATED"/>
    <property type="match status" value="1"/>
</dbReference>
<dbReference type="RefSeq" id="WP_166324518.1">
    <property type="nucleotide sequence ID" value="NZ_CP049916.1"/>
</dbReference>